<evidence type="ECO:0000256" key="1">
    <source>
        <dbReference type="ARBA" id="ARBA00005234"/>
    </source>
</evidence>
<feature type="domain" description="Ubiquitin-like protease family profile" evidence="5">
    <location>
        <begin position="396"/>
        <end position="558"/>
    </location>
</feature>
<dbReference type="GO" id="GO:0080090">
    <property type="term" value="P:regulation of primary metabolic process"/>
    <property type="evidence" value="ECO:0007669"/>
    <property type="project" value="UniProtKB-ARBA"/>
</dbReference>
<keyword evidence="3" id="KW-0378">Hydrolase</keyword>
<evidence type="ECO:0000256" key="4">
    <source>
        <dbReference type="ARBA" id="ARBA00022807"/>
    </source>
</evidence>
<dbReference type="GO" id="GO:0016926">
    <property type="term" value="P:protein desumoylation"/>
    <property type="evidence" value="ECO:0007669"/>
    <property type="project" value="TreeGrafter"/>
</dbReference>
<dbReference type="GO" id="GO:0060255">
    <property type="term" value="P:regulation of macromolecule metabolic process"/>
    <property type="evidence" value="ECO:0007669"/>
    <property type="project" value="UniProtKB-ARBA"/>
</dbReference>
<evidence type="ECO:0000256" key="3">
    <source>
        <dbReference type="ARBA" id="ARBA00022801"/>
    </source>
</evidence>
<dbReference type="EMBL" id="GEDC01015270">
    <property type="protein sequence ID" value="JAS22028.1"/>
    <property type="molecule type" value="Transcribed_RNA"/>
</dbReference>
<dbReference type="GO" id="GO:0016929">
    <property type="term" value="F:deSUMOylase activity"/>
    <property type="evidence" value="ECO:0007669"/>
    <property type="project" value="TreeGrafter"/>
</dbReference>
<dbReference type="Gene3D" id="3.40.395.10">
    <property type="entry name" value="Adenoviral Proteinase, Chain A"/>
    <property type="match status" value="1"/>
</dbReference>
<accession>A0A1B6D8K8</accession>
<dbReference type="FunFam" id="3.40.395.10:FF:000001">
    <property type="entry name" value="Sentrin-specific protease 1"/>
    <property type="match status" value="1"/>
</dbReference>
<dbReference type="PANTHER" id="PTHR12606:SF141">
    <property type="entry name" value="GH15225P-RELATED"/>
    <property type="match status" value="1"/>
</dbReference>
<dbReference type="InterPro" id="IPR003653">
    <property type="entry name" value="Peptidase_C48_C"/>
</dbReference>
<dbReference type="GO" id="GO:0005634">
    <property type="term" value="C:nucleus"/>
    <property type="evidence" value="ECO:0007669"/>
    <property type="project" value="TreeGrafter"/>
</dbReference>
<gene>
    <name evidence="6" type="ORF">g.10810</name>
</gene>
<comment type="similarity">
    <text evidence="1">Belongs to the peptidase C48 family.</text>
</comment>
<keyword evidence="2" id="KW-0645">Protease</keyword>
<dbReference type="InterPro" id="IPR038765">
    <property type="entry name" value="Papain-like_cys_pep_sf"/>
</dbReference>
<dbReference type="Pfam" id="PF02902">
    <property type="entry name" value="Peptidase_C48"/>
    <property type="match status" value="1"/>
</dbReference>
<dbReference type="SUPFAM" id="SSF54001">
    <property type="entry name" value="Cysteine proteinases"/>
    <property type="match status" value="1"/>
</dbReference>
<evidence type="ECO:0000313" key="6">
    <source>
        <dbReference type="EMBL" id="JAS22028.1"/>
    </source>
</evidence>
<reference evidence="6" key="1">
    <citation type="submission" date="2015-12" db="EMBL/GenBank/DDBJ databases">
        <title>De novo transcriptome assembly of four potential Pierce s Disease insect vectors from Arizona vineyards.</title>
        <authorList>
            <person name="Tassone E.E."/>
        </authorList>
    </citation>
    <scope>NUCLEOTIDE SEQUENCE</scope>
</reference>
<dbReference type="PANTHER" id="PTHR12606">
    <property type="entry name" value="SENTRIN/SUMO-SPECIFIC PROTEASE"/>
    <property type="match status" value="1"/>
</dbReference>
<sequence>MTHYILNFFYSIKDVFISKSNNENENPNKRPRFNSEEDDIEYLRPNIQQKKAKWDIELAMSETDKTTHLQKRSSKLQKKISNTMGITYDLTIDDANDKRRSENPIPYENTYDLTIDDSNDIEDITPIRDSIRKPLSSVPLHHFGKVSSTPLEQNEGFFNRFKNNDRVTQLRPSKSKFLSPKLSVSKNKTTASALNETIRLDEKRKFSEMLQSYNIYKSQKAINRETQIKQLEFRHRSDNMPIIQLIDLSKEEDTYIPVQHVNMLPLRQNKFENVSQKLHKHVERVNSFEEKIKSCNAIRPEWISNMVKKYEEPAREKRREVKEAFLKRQIYGKYNQDFANALSERIQKRLSITEVILDEVEEEPYLPELTEEMKKKVEESWIPSPPGQIIVENFGQRITRSDITTLSGLHWLNDEVINFYMNLLIERGKSKNLPNIYAFNTFFYQKLSSAGHSSLKRWTKKVDIFSQDMILVPIHLGMHWCLAVIFFKDKCIKYYDSMGGNNNKCLKLLLKYLEDESLDKKKLPYDTSDWKLENVKDIPQQMNGSDCGMFSCMFAEFISRNCKITFTQKEMPYFRIKMAYEIITGKLLT</sequence>
<evidence type="ECO:0000259" key="5">
    <source>
        <dbReference type="PROSITE" id="PS50600"/>
    </source>
</evidence>
<dbReference type="PROSITE" id="PS50600">
    <property type="entry name" value="ULP_PROTEASE"/>
    <property type="match status" value="1"/>
</dbReference>
<evidence type="ECO:0000256" key="2">
    <source>
        <dbReference type="ARBA" id="ARBA00022670"/>
    </source>
</evidence>
<keyword evidence="4" id="KW-0788">Thiol protease</keyword>
<proteinExistence type="inferred from homology"/>
<protein>
    <recommendedName>
        <fullName evidence="5">Ubiquitin-like protease family profile domain-containing protein</fullName>
    </recommendedName>
</protein>
<name>A0A1B6D8K8_9HEMI</name>
<dbReference type="GO" id="GO:0006508">
    <property type="term" value="P:proteolysis"/>
    <property type="evidence" value="ECO:0007669"/>
    <property type="project" value="UniProtKB-KW"/>
</dbReference>
<dbReference type="AlphaFoldDB" id="A0A1B6D8K8"/>
<organism evidence="6">
    <name type="scientific">Clastoptera arizonana</name>
    <name type="common">Arizona spittle bug</name>
    <dbReference type="NCBI Taxonomy" id="38151"/>
    <lineage>
        <taxon>Eukaryota</taxon>
        <taxon>Metazoa</taxon>
        <taxon>Ecdysozoa</taxon>
        <taxon>Arthropoda</taxon>
        <taxon>Hexapoda</taxon>
        <taxon>Insecta</taxon>
        <taxon>Pterygota</taxon>
        <taxon>Neoptera</taxon>
        <taxon>Paraneoptera</taxon>
        <taxon>Hemiptera</taxon>
        <taxon>Auchenorrhyncha</taxon>
        <taxon>Cercopoidea</taxon>
        <taxon>Clastopteridae</taxon>
        <taxon>Clastoptera</taxon>
    </lineage>
</organism>